<protein>
    <submittedName>
        <fullName evidence="3">Uncharacterized protein</fullName>
    </submittedName>
</protein>
<accession>A0AAN8L3F0</accession>
<sequence>MKNIKEMADRIDLKFGRVLNAEDKTKALGEFTKDYLTQVTANRRLKELEKELEAVLKDTLKGLEELDCFMDAVERLVVTSLFVFADEKRLCPLPQGREPARVQAVITSARMACPLLIHFKRDASAFFSPCLLNVEVLYVYLENYIHITEQLCEIMGLGKMMDQHLRLTFLFQESALRFIGLFSQRHSRMLDFLKELEKRAGKLDKMKKGGYISSVVGSAMGATAGALTIAGLCLALLLLGCHWGSPSQGLEWV</sequence>
<dbReference type="InterPro" id="IPR008405">
    <property type="entry name" value="ApoL"/>
</dbReference>
<keyword evidence="2" id="KW-0472">Membrane</keyword>
<comment type="similarity">
    <text evidence="1">Belongs to the apolipoprotein L family.</text>
</comment>
<dbReference type="Proteomes" id="UP001356427">
    <property type="component" value="Unassembled WGS sequence"/>
</dbReference>
<dbReference type="Pfam" id="PF05461">
    <property type="entry name" value="ApoL"/>
    <property type="match status" value="1"/>
</dbReference>
<dbReference type="EMBL" id="JAGTTL010000027">
    <property type="protein sequence ID" value="KAK6300450.1"/>
    <property type="molecule type" value="Genomic_DNA"/>
</dbReference>
<dbReference type="GO" id="GO:0016020">
    <property type="term" value="C:membrane"/>
    <property type="evidence" value="ECO:0007669"/>
    <property type="project" value="TreeGrafter"/>
</dbReference>
<dbReference type="GO" id="GO:0008289">
    <property type="term" value="F:lipid binding"/>
    <property type="evidence" value="ECO:0007669"/>
    <property type="project" value="InterPro"/>
</dbReference>
<gene>
    <name evidence="3" type="ORF">J4Q44_G00285480</name>
</gene>
<name>A0AAN8L3F0_9TELE</name>
<evidence type="ECO:0000313" key="3">
    <source>
        <dbReference type="EMBL" id="KAK6300450.1"/>
    </source>
</evidence>
<evidence type="ECO:0000313" key="4">
    <source>
        <dbReference type="Proteomes" id="UP001356427"/>
    </source>
</evidence>
<dbReference type="GO" id="GO:0042157">
    <property type="term" value="P:lipoprotein metabolic process"/>
    <property type="evidence" value="ECO:0007669"/>
    <property type="project" value="InterPro"/>
</dbReference>
<proteinExistence type="inferred from homology"/>
<evidence type="ECO:0000256" key="2">
    <source>
        <dbReference type="SAM" id="Phobius"/>
    </source>
</evidence>
<keyword evidence="2" id="KW-0812">Transmembrane</keyword>
<evidence type="ECO:0000256" key="1">
    <source>
        <dbReference type="ARBA" id="ARBA00010090"/>
    </source>
</evidence>
<organism evidence="3 4">
    <name type="scientific">Coregonus suidteri</name>
    <dbReference type="NCBI Taxonomy" id="861788"/>
    <lineage>
        <taxon>Eukaryota</taxon>
        <taxon>Metazoa</taxon>
        <taxon>Chordata</taxon>
        <taxon>Craniata</taxon>
        <taxon>Vertebrata</taxon>
        <taxon>Euteleostomi</taxon>
        <taxon>Actinopterygii</taxon>
        <taxon>Neopterygii</taxon>
        <taxon>Teleostei</taxon>
        <taxon>Protacanthopterygii</taxon>
        <taxon>Salmoniformes</taxon>
        <taxon>Salmonidae</taxon>
        <taxon>Coregoninae</taxon>
        <taxon>Coregonus</taxon>
    </lineage>
</organism>
<keyword evidence="2" id="KW-1133">Transmembrane helix</keyword>
<comment type="caution">
    <text evidence="3">The sequence shown here is derived from an EMBL/GenBank/DDBJ whole genome shotgun (WGS) entry which is preliminary data.</text>
</comment>
<dbReference type="GO" id="GO:0006869">
    <property type="term" value="P:lipid transport"/>
    <property type="evidence" value="ECO:0007669"/>
    <property type="project" value="InterPro"/>
</dbReference>
<dbReference type="PANTHER" id="PTHR14096:SF57">
    <property type="entry name" value="APOLIPOPROTEIN L4"/>
    <property type="match status" value="1"/>
</dbReference>
<keyword evidence="4" id="KW-1185">Reference proteome</keyword>
<reference evidence="3 4" key="1">
    <citation type="submission" date="2021-04" db="EMBL/GenBank/DDBJ databases">
        <authorList>
            <person name="De Guttry C."/>
            <person name="Zahm M."/>
            <person name="Klopp C."/>
            <person name="Cabau C."/>
            <person name="Louis A."/>
            <person name="Berthelot C."/>
            <person name="Parey E."/>
            <person name="Roest Crollius H."/>
            <person name="Montfort J."/>
            <person name="Robinson-Rechavi M."/>
            <person name="Bucao C."/>
            <person name="Bouchez O."/>
            <person name="Gislard M."/>
            <person name="Lluch J."/>
            <person name="Milhes M."/>
            <person name="Lampietro C."/>
            <person name="Lopez Roques C."/>
            <person name="Donnadieu C."/>
            <person name="Braasch I."/>
            <person name="Desvignes T."/>
            <person name="Postlethwait J."/>
            <person name="Bobe J."/>
            <person name="Wedekind C."/>
            <person name="Guiguen Y."/>
        </authorList>
    </citation>
    <scope>NUCLEOTIDE SEQUENCE [LARGE SCALE GENOMIC DNA]</scope>
    <source>
        <strain evidence="3">Cs_M1</strain>
        <tissue evidence="3">Blood</tissue>
    </source>
</reference>
<dbReference type="GO" id="GO:0005576">
    <property type="term" value="C:extracellular region"/>
    <property type="evidence" value="ECO:0007669"/>
    <property type="project" value="InterPro"/>
</dbReference>
<dbReference type="PANTHER" id="PTHR14096">
    <property type="entry name" value="APOLIPOPROTEIN L"/>
    <property type="match status" value="1"/>
</dbReference>
<dbReference type="AlphaFoldDB" id="A0AAN8L3F0"/>
<feature type="transmembrane region" description="Helical" evidence="2">
    <location>
        <begin position="211"/>
        <end position="239"/>
    </location>
</feature>